<name>A0A7D3XM39_9BACT</name>
<protein>
    <recommendedName>
        <fullName evidence="10">Peptidyl-prolyl cis-trans isomerase</fullName>
        <ecNumber evidence="10">5.2.1.8</ecNumber>
    </recommendedName>
</protein>
<organism evidence="12 13">
    <name type="scientific">Tenuifilum thalassicum</name>
    <dbReference type="NCBI Taxonomy" id="2590900"/>
    <lineage>
        <taxon>Bacteria</taxon>
        <taxon>Pseudomonadati</taxon>
        <taxon>Bacteroidota</taxon>
        <taxon>Bacteroidia</taxon>
        <taxon>Bacteroidales</taxon>
        <taxon>Tenuifilaceae</taxon>
        <taxon>Tenuifilum</taxon>
    </lineage>
</organism>
<keyword evidence="4" id="KW-0963">Cytoplasm</keyword>
<accession>A0A7D3XM39</accession>
<evidence type="ECO:0000313" key="13">
    <source>
        <dbReference type="Proteomes" id="UP000500961"/>
    </source>
</evidence>
<dbReference type="EMBL" id="CP041345">
    <property type="protein sequence ID" value="QKG79936.1"/>
    <property type="molecule type" value="Genomic_DNA"/>
</dbReference>
<keyword evidence="13" id="KW-1185">Reference proteome</keyword>
<evidence type="ECO:0000256" key="1">
    <source>
        <dbReference type="ARBA" id="ARBA00000971"/>
    </source>
</evidence>
<evidence type="ECO:0000256" key="9">
    <source>
        <dbReference type="PROSITE-ProRule" id="PRU00277"/>
    </source>
</evidence>
<dbReference type="GO" id="GO:0005737">
    <property type="term" value="C:cytoplasm"/>
    <property type="evidence" value="ECO:0007669"/>
    <property type="project" value="UniProtKB-SubCell"/>
</dbReference>
<keyword evidence="5 9" id="KW-0697">Rotamase</keyword>
<dbReference type="InterPro" id="IPR046357">
    <property type="entry name" value="PPIase_dom_sf"/>
</dbReference>
<keyword evidence="6" id="KW-0143">Chaperone</keyword>
<comment type="catalytic activity">
    <reaction evidence="1 9 10">
        <text>[protein]-peptidylproline (omega=180) = [protein]-peptidylproline (omega=0)</text>
        <dbReference type="Rhea" id="RHEA:16237"/>
        <dbReference type="Rhea" id="RHEA-COMP:10747"/>
        <dbReference type="Rhea" id="RHEA-COMP:10748"/>
        <dbReference type="ChEBI" id="CHEBI:83833"/>
        <dbReference type="ChEBI" id="CHEBI:83834"/>
        <dbReference type="EC" id="5.2.1.8"/>
    </reaction>
</comment>
<dbReference type="Gene3D" id="3.10.50.40">
    <property type="match status" value="1"/>
</dbReference>
<evidence type="ECO:0000256" key="3">
    <source>
        <dbReference type="ARBA" id="ARBA00006577"/>
    </source>
</evidence>
<evidence type="ECO:0000256" key="7">
    <source>
        <dbReference type="ARBA" id="ARBA00023235"/>
    </source>
</evidence>
<reference evidence="12 13" key="1">
    <citation type="submission" date="2019-07" db="EMBL/GenBank/DDBJ databases">
        <title>Thalassofilum flectens gen. nov., sp. nov., a novel moderate thermophilic anaerobe from a shallow sea hot spring in Kunashir Island (Russia), representing a new family in the order Bacteroidales, and proposal of Thalassofilacea fam. nov.</title>
        <authorList>
            <person name="Kochetkova T.V."/>
            <person name="Podosokorskaya O.A."/>
            <person name="Novikov A."/>
            <person name="Elcheninov A.G."/>
            <person name="Toshchakov S.V."/>
            <person name="Kublanov I.V."/>
        </authorList>
    </citation>
    <scope>NUCLEOTIDE SEQUENCE [LARGE SCALE GENOMIC DNA]</scope>
    <source>
        <strain evidence="12 13">38-H</strain>
    </source>
</reference>
<evidence type="ECO:0000256" key="8">
    <source>
        <dbReference type="ARBA" id="ARBA00037071"/>
    </source>
</evidence>
<comment type="function">
    <text evidence="8">Also involved in hydrogenase metallocenter assembly, probably by participating in the nickel insertion step. This function in hydrogenase biosynthesis requires chaperone activity and the presence of the metal-binding domain, but not PPIase activity.</text>
</comment>
<evidence type="ECO:0000256" key="4">
    <source>
        <dbReference type="ARBA" id="ARBA00022490"/>
    </source>
</evidence>
<dbReference type="Proteomes" id="UP000500961">
    <property type="component" value="Chromosome"/>
</dbReference>
<comment type="similarity">
    <text evidence="3 10">Belongs to the FKBP-type PPIase family.</text>
</comment>
<dbReference type="InterPro" id="IPR001179">
    <property type="entry name" value="PPIase_FKBP_dom"/>
</dbReference>
<dbReference type="RefSeq" id="WP_173074182.1">
    <property type="nucleotide sequence ID" value="NZ_CP041345.1"/>
</dbReference>
<evidence type="ECO:0000256" key="5">
    <source>
        <dbReference type="ARBA" id="ARBA00023110"/>
    </source>
</evidence>
<evidence type="ECO:0000256" key="6">
    <source>
        <dbReference type="ARBA" id="ARBA00023186"/>
    </source>
</evidence>
<dbReference type="GO" id="GO:0003755">
    <property type="term" value="F:peptidyl-prolyl cis-trans isomerase activity"/>
    <property type="evidence" value="ECO:0007669"/>
    <property type="project" value="UniProtKB-UniRule"/>
</dbReference>
<keyword evidence="7 9" id="KW-0413">Isomerase</keyword>
<dbReference type="GO" id="GO:0042026">
    <property type="term" value="P:protein refolding"/>
    <property type="evidence" value="ECO:0007669"/>
    <property type="project" value="UniProtKB-ARBA"/>
</dbReference>
<feature type="domain" description="PPIase FKBP-type" evidence="11">
    <location>
        <begin position="6"/>
        <end position="85"/>
    </location>
</feature>
<evidence type="ECO:0000259" key="11">
    <source>
        <dbReference type="PROSITE" id="PS50059"/>
    </source>
</evidence>
<proteinExistence type="inferred from homology"/>
<dbReference type="Pfam" id="PF00254">
    <property type="entry name" value="FKBP_C"/>
    <property type="match status" value="1"/>
</dbReference>
<dbReference type="PANTHER" id="PTHR47861">
    <property type="entry name" value="FKBP-TYPE PEPTIDYL-PROLYL CIS-TRANS ISOMERASE SLYD"/>
    <property type="match status" value="1"/>
</dbReference>
<dbReference type="PROSITE" id="PS50059">
    <property type="entry name" value="FKBP_PPIASE"/>
    <property type="match status" value="1"/>
</dbReference>
<sequence>MNVSKDTVVSLSYNLKVDGELIDSAQAENPLVFLYGHGQLLPLFENNIKDLNVGDNFEFTIPAADGYGEVNQQAIVELPKDIFVVDGELQEDLLVIGNRIPMRDSEGNALDGTVVEVKESAVVMDFNHPLAGKDLHFTGKIENIREATPEEISHGHVHGQGNAH</sequence>
<gene>
    <name evidence="12" type="ORF">FHG85_06550</name>
</gene>
<comment type="subcellular location">
    <subcellularLocation>
        <location evidence="2">Cytoplasm</location>
    </subcellularLocation>
</comment>
<dbReference type="EC" id="5.2.1.8" evidence="10"/>
<dbReference type="KEGG" id="ttz:FHG85_06550"/>
<evidence type="ECO:0000256" key="10">
    <source>
        <dbReference type="RuleBase" id="RU003915"/>
    </source>
</evidence>
<evidence type="ECO:0000256" key="2">
    <source>
        <dbReference type="ARBA" id="ARBA00004496"/>
    </source>
</evidence>
<dbReference type="SUPFAM" id="SSF54534">
    <property type="entry name" value="FKBP-like"/>
    <property type="match status" value="1"/>
</dbReference>
<dbReference type="AlphaFoldDB" id="A0A7D3XM39"/>
<dbReference type="PANTHER" id="PTHR47861:SF3">
    <property type="entry name" value="FKBP-TYPE PEPTIDYL-PROLYL CIS-TRANS ISOMERASE SLYD"/>
    <property type="match status" value="1"/>
</dbReference>
<evidence type="ECO:0000313" key="12">
    <source>
        <dbReference type="EMBL" id="QKG79936.1"/>
    </source>
</evidence>